<dbReference type="EMBL" id="CP081303">
    <property type="protein sequence ID" value="QZE15112.1"/>
    <property type="molecule type" value="Genomic_DNA"/>
</dbReference>
<keyword evidence="2" id="KW-1185">Reference proteome</keyword>
<dbReference type="Proteomes" id="UP000826212">
    <property type="component" value="Chromosome"/>
</dbReference>
<gene>
    <name evidence="1" type="ORF">K4L44_04590</name>
</gene>
<evidence type="ECO:0000313" key="1">
    <source>
        <dbReference type="EMBL" id="QZE15112.1"/>
    </source>
</evidence>
<reference evidence="1" key="1">
    <citation type="submission" date="2021-08" db="EMBL/GenBank/DDBJ databases">
        <title>Novel anaerobic bacterium isolated from sea squirt in East Sea, Republic of Korea.</title>
        <authorList>
            <person name="Nguyen T.H."/>
            <person name="Li Z."/>
            <person name="Lee Y.-J."/>
            <person name="Ko J."/>
            <person name="Kim S.-G."/>
        </authorList>
    </citation>
    <scope>NUCLEOTIDE SEQUENCE</scope>
    <source>
        <strain evidence="1">KCTC 25031</strain>
    </source>
</reference>
<sequence length="167" mass="19468">MSELEEDLSVPKEEKVEHRLYTKWRPRMEYVKITLQMLIGVFIMIFTFYHLYLFVFRYNDIRSMVHTPTLLHGISYGLFAYAGIEIGYSFFVNGVGEAVKPLITTISAIMLIVLDGTTNKESISCVFMLLIALWFVFFLNRKYIENRSSGCSMKNIKDLFSKDSDKK</sequence>
<organism evidence="1 2">
    <name type="scientific">Halosquirtibacter laminarini</name>
    <dbReference type="NCBI Taxonomy" id="3374600"/>
    <lineage>
        <taxon>Bacteria</taxon>
        <taxon>Pseudomonadati</taxon>
        <taxon>Bacteroidota</taxon>
        <taxon>Bacteroidia</taxon>
        <taxon>Marinilabiliales</taxon>
        <taxon>Prolixibacteraceae</taxon>
        <taxon>Halosquirtibacter</taxon>
    </lineage>
</organism>
<name>A0AC61NHH6_9BACT</name>
<proteinExistence type="predicted"/>
<protein>
    <submittedName>
        <fullName evidence="1">Uncharacterized protein</fullName>
    </submittedName>
</protein>
<accession>A0AC61NHH6</accession>
<evidence type="ECO:0000313" key="2">
    <source>
        <dbReference type="Proteomes" id="UP000826212"/>
    </source>
</evidence>